<organism evidence="1 2">
    <name type="scientific">Leptospira jelokensis</name>
    <dbReference type="NCBI Taxonomy" id="2484931"/>
    <lineage>
        <taxon>Bacteria</taxon>
        <taxon>Pseudomonadati</taxon>
        <taxon>Spirochaetota</taxon>
        <taxon>Spirochaetia</taxon>
        <taxon>Leptospirales</taxon>
        <taxon>Leptospiraceae</taxon>
        <taxon>Leptospira</taxon>
    </lineage>
</organism>
<comment type="caution">
    <text evidence="1">The sequence shown here is derived from an EMBL/GenBank/DDBJ whole genome shotgun (WGS) entry which is preliminary data.</text>
</comment>
<dbReference type="EMBL" id="RQGH01000026">
    <property type="protein sequence ID" value="TGL65078.1"/>
    <property type="molecule type" value="Genomic_DNA"/>
</dbReference>
<dbReference type="AlphaFoldDB" id="A0A4Z1A1T9"/>
<accession>A0A4Z1A1T9</accession>
<dbReference type="RefSeq" id="WP_135642708.1">
    <property type="nucleotide sequence ID" value="NZ_RQGH01000026.1"/>
</dbReference>
<name>A0A4Z1A1T9_9LEPT</name>
<protein>
    <submittedName>
        <fullName evidence="1">Uncharacterized protein</fullName>
    </submittedName>
</protein>
<evidence type="ECO:0000313" key="2">
    <source>
        <dbReference type="Proteomes" id="UP000297567"/>
    </source>
</evidence>
<dbReference type="Proteomes" id="UP000297567">
    <property type="component" value="Unassembled WGS sequence"/>
</dbReference>
<keyword evidence="2" id="KW-1185">Reference proteome</keyword>
<sequence length="271" mass="31963">MKQIKITIVLISNFVSCMTMQLNYKLYPKTIQESYTINSINHVEEVDKNTLKFNFPNQKSNVEYANCLFISYRSFTYCNPNEKNPNQHLQLIHDNDFKISNKKGFIYFDKDYAFIHSNLKNNFYDDSNGQFGFPKSIEISDDGESRYITYNKPRADLNDVCYYEVLNPKTNRFEFKADCKNVKFKLHPMQKVKIKPFIYLNQISDHGYYKVTYLLPTDNHSVWILLRPIDGKYIEYPSILWYLAYPPAILFDVITFPIQIFVVPFGKTALG</sequence>
<proteinExistence type="predicted"/>
<reference evidence="1" key="1">
    <citation type="journal article" date="2019" name="PLoS Negl. Trop. Dis.">
        <title>Revisiting the worldwide diversity of Leptospira species in the environment.</title>
        <authorList>
            <person name="Vincent A.T."/>
            <person name="Schiettekatte O."/>
            <person name="Bourhy P."/>
            <person name="Veyrier F.J."/>
            <person name="Picardeau M."/>
        </authorList>
    </citation>
    <scope>NUCLEOTIDE SEQUENCE [LARGE SCALE GENOMIC DNA]</scope>
    <source>
        <strain evidence="1">201702451</strain>
    </source>
</reference>
<evidence type="ECO:0000313" key="1">
    <source>
        <dbReference type="EMBL" id="TGL65078.1"/>
    </source>
</evidence>
<gene>
    <name evidence="1" type="ORF">EHQ62_10835</name>
</gene>